<name>A0A9X2KWA4_9FLAO</name>
<dbReference type="AlphaFoldDB" id="A0A9X2KWA4"/>
<comment type="caution">
    <text evidence="3">The sequence shown here is derived from an EMBL/GenBank/DDBJ whole genome shotgun (WGS) entry which is preliminary data.</text>
</comment>
<dbReference type="CDD" id="cd00093">
    <property type="entry name" value="HTH_XRE"/>
    <property type="match status" value="1"/>
</dbReference>
<comment type="similarity">
    <text evidence="1">Belongs to the short-chain fatty acyl-CoA assimilation regulator (ScfR) family.</text>
</comment>
<dbReference type="Pfam" id="PF06114">
    <property type="entry name" value="Peptidase_M78"/>
    <property type="match status" value="1"/>
</dbReference>
<dbReference type="Proteomes" id="UP001155280">
    <property type="component" value="Unassembled WGS sequence"/>
</dbReference>
<feature type="domain" description="HTH cro/C1-type" evidence="2">
    <location>
        <begin position="11"/>
        <end position="57"/>
    </location>
</feature>
<dbReference type="SUPFAM" id="SSF47413">
    <property type="entry name" value="lambda repressor-like DNA-binding domains"/>
    <property type="match status" value="1"/>
</dbReference>
<dbReference type="InterPro" id="IPR010359">
    <property type="entry name" value="IrrE_HExxH"/>
</dbReference>
<gene>
    <name evidence="3" type="ORF">MKO06_04945</name>
</gene>
<dbReference type="InterPro" id="IPR013430">
    <property type="entry name" value="Toxin_antidote_HigA"/>
</dbReference>
<sequence>MDRVVHPGKVLAELMTERNVTQRELSAKIDIAHSLLSNILNGTRNFNVNHALALEAAGFKEASYWLELQAHYSIYEAKKNKTFQKRDSNIKDWKKIDENNLVPLTFLKKQPFLDVQSSEDVSNIYKLFNVSDYDGLKSKIENYDLYYFRKSSKFAEEKNNVITWSIVAEAKAKLIKVGKFRPIDQENLINELKEIFFNNTKVIERTKKLLRKYGIKFFTLDRPPKTPVEGKTFMSDGSPAIALSLRYKRLDYFAFTLMHELGHVYLHLTNPDYMDANFFINNAKQKIEEFQADNFAQDNLIQLEEWNDFVLSNDHFSDEVIYEFSKKVRVHPGIIRGRVCFENPEYYRKRTSITAKNKLTEK</sequence>
<dbReference type="Gene3D" id="1.10.260.40">
    <property type="entry name" value="lambda repressor-like DNA-binding domains"/>
    <property type="match status" value="1"/>
</dbReference>
<organism evidence="3 4">
    <name type="scientific">Christiangramia oceanisediminis</name>
    <dbReference type="NCBI Taxonomy" id="2920386"/>
    <lineage>
        <taxon>Bacteria</taxon>
        <taxon>Pseudomonadati</taxon>
        <taxon>Bacteroidota</taxon>
        <taxon>Flavobacteriia</taxon>
        <taxon>Flavobacteriales</taxon>
        <taxon>Flavobacteriaceae</taxon>
        <taxon>Christiangramia</taxon>
    </lineage>
</organism>
<dbReference type="SMART" id="SM00530">
    <property type="entry name" value="HTH_XRE"/>
    <property type="match status" value="1"/>
</dbReference>
<accession>A0A9X2KWA4</accession>
<dbReference type="Gene3D" id="1.10.10.2910">
    <property type="match status" value="1"/>
</dbReference>
<dbReference type="InterPro" id="IPR010982">
    <property type="entry name" value="Lambda_DNA-bd_dom_sf"/>
</dbReference>
<dbReference type="GO" id="GO:0003677">
    <property type="term" value="F:DNA binding"/>
    <property type="evidence" value="ECO:0007669"/>
    <property type="project" value="InterPro"/>
</dbReference>
<proteinExistence type="inferred from homology"/>
<dbReference type="Pfam" id="PF01381">
    <property type="entry name" value="HTH_3"/>
    <property type="match status" value="1"/>
</dbReference>
<evidence type="ECO:0000313" key="3">
    <source>
        <dbReference type="EMBL" id="MCP9199243.1"/>
    </source>
</evidence>
<protein>
    <submittedName>
        <fullName evidence="3">HigA family addiction module antitoxin</fullName>
    </submittedName>
</protein>
<evidence type="ECO:0000313" key="4">
    <source>
        <dbReference type="Proteomes" id="UP001155280"/>
    </source>
</evidence>
<dbReference type="NCBIfam" id="TIGR02607">
    <property type="entry name" value="antidote_HigA"/>
    <property type="match status" value="1"/>
</dbReference>
<dbReference type="InterPro" id="IPR001387">
    <property type="entry name" value="Cro/C1-type_HTH"/>
</dbReference>
<dbReference type="RefSeq" id="WP_241549548.1">
    <property type="nucleotide sequence ID" value="NZ_JANCNS010000001.1"/>
</dbReference>
<evidence type="ECO:0000256" key="1">
    <source>
        <dbReference type="ARBA" id="ARBA00007227"/>
    </source>
</evidence>
<reference evidence="3" key="1">
    <citation type="submission" date="2022-07" db="EMBL/GenBank/DDBJ databases">
        <title>Gramela sediminis sp. nov., isolated from deep-sea sediment of the Indian Ocean.</title>
        <authorList>
            <person name="Shi H."/>
        </authorList>
    </citation>
    <scope>NUCLEOTIDE SEQUENCE</scope>
    <source>
        <strain evidence="3">GC03-9</strain>
    </source>
</reference>
<keyword evidence="4" id="KW-1185">Reference proteome</keyword>
<dbReference type="EMBL" id="JANCNS010000001">
    <property type="protein sequence ID" value="MCP9199243.1"/>
    <property type="molecule type" value="Genomic_DNA"/>
</dbReference>
<evidence type="ECO:0000259" key="2">
    <source>
        <dbReference type="PROSITE" id="PS50943"/>
    </source>
</evidence>
<dbReference type="PROSITE" id="PS50943">
    <property type="entry name" value="HTH_CROC1"/>
    <property type="match status" value="1"/>
</dbReference>